<accession>A0A6J5ZHJ1</accession>
<gene>
    <name evidence="12" type="ORF">UFOPK3574_00779</name>
</gene>
<feature type="domain" description="Mur ligase C-terminal" evidence="10">
    <location>
        <begin position="306"/>
        <end position="432"/>
    </location>
</feature>
<dbReference type="PROSITE" id="PS01012">
    <property type="entry name" value="FOLYLPOLYGLU_SYNT_2"/>
    <property type="match status" value="1"/>
</dbReference>
<dbReference type="EMBL" id="CAESAF010000083">
    <property type="protein sequence ID" value="CAB4339123.1"/>
    <property type="molecule type" value="Genomic_DNA"/>
</dbReference>
<evidence type="ECO:0000256" key="2">
    <source>
        <dbReference type="ARBA" id="ARBA00008276"/>
    </source>
</evidence>
<evidence type="ECO:0000256" key="4">
    <source>
        <dbReference type="ARBA" id="ARBA00022598"/>
    </source>
</evidence>
<protein>
    <submittedName>
        <fullName evidence="12">Unannotated protein</fullName>
    </submittedName>
</protein>
<comment type="similarity">
    <text evidence="2">Belongs to the folylpolyglutamate synthase family.</text>
</comment>
<dbReference type="Gene3D" id="3.40.1190.10">
    <property type="entry name" value="Mur-like, catalytic domain"/>
    <property type="match status" value="1"/>
</dbReference>
<dbReference type="SUPFAM" id="SSF53244">
    <property type="entry name" value="MurD-like peptide ligases, peptide-binding domain"/>
    <property type="match status" value="1"/>
</dbReference>
<evidence type="ECO:0000256" key="5">
    <source>
        <dbReference type="ARBA" id="ARBA00022723"/>
    </source>
</evidence>
<evidence type="ECO:0000259" key="11">
    <source>
        <dbReference type="Pfam" id="PF08245"/>
    </source>
</evidence>
<name>A0A6J5ZHJ1_9ZZZZ</name>
<dbReference type="AlphaFoldDB" id="A0A6J5ZHJ1"/>
<dbReference type="InterPro" id="IPR036615">
    <property type="entry name" value="Mur_ligase_C_dom_sf"/>
</dbReference>
<comment type="subunit">
    <text evidence="3">Monomer.</text>
</comment>
<dbReference type="InterPro" id="IPR013221">
    <property type="entry name" value="Mur_ligase_cen"/>
</dbReference>
<dbReference type="InterPro" id="IPR004101">
    <property type="entry name" value="Mur_ligase_C"/>
</dbReference>
<keyword evidence="7" id="KW-0067">ATP-binding</keyword>
<comment type="cofactor">
    <cofactor evidence="1">
        <name>Mg(2+)</name>
        <dbReference type="ChEBI" id="CHEBI:18420"/>
    </cofactor>
</comment>
<keyword evidence="5" id="KW-0479">Metal-binding</keyword>
<keyword evidence="4" id="KW-0436">Ligase</keyword>
<sequence>MNNINPDDQARIDAIEKALLARWPETRIAPTLDRISALVDILGSPQLTYPTIHVGGTNGKTTTSRMIDSLLFEMGLRTGRFTSPHLESYLERISINGQPIDAKELIFSFNDISPYLDLMDSKFENPISFFEAITALAFAAFAEHPIDVGVIEVGMGGQWDATNVVDADVSVITPIGLDHMEYLGSTISEIAATKAGIIKEQGFIVLAQQAPEAAVELLRRAAEVGADVAREGLEYSIDSRAIAVGGQLISITGLRGHYDDIFLPLHGKHQASNAAAALIAVEAFFGEQDLDIDAVRAGFANVTSPGRCEVIHRDPTIILDAAHNPHGAKAIAETMQSEFTFDEVTGIVALMADKDALGILQALEPVMNQIIVTTNSSERAMKVGDLSNLATQVFGADRVFAEETLEAAIDRAVKDSIRPLSDESLAILITGSVVTVGQARTAVRKKYAKLSQEGEK</sequence>
<keyword evidence="9" id="KW-0289">Folate biosynthesis</keyword>
<feature type="domain" description="Mur ligase central" evidence="11">
    <location>
        <begin position="54"/>
        <end position="280"/>
    </location>
</feature>
<evidence type="ECO:0000313" key="12">
    <source>
        <dbReference type="EMBL" id="CAB4339123.1"/>
    </source>
</evidence>
<keyword evidence="6" id="KW-0547">Nucleotide-binding</keyword>
<evidence type="ECO:0000259" key="10">
    <source>
        <dbReference type="Pfam" id="PF02875"/>
    </source>
</evidence>
<dbReference type="PANTHER" id="PTHR11136:SF0">
    <property type="entry name" value="DIHYDROFOLATE SYNTHETASE-RELATED"/>
    <property type="match status" value="1"/>
</dbReference>
<dbReference type="Pfam" id="PF08245">
    <property type="entry name" value="Mur_ligase_M"/>
    <property type="match status" value="1"/>
</dbReference>
<proteinExistence type="inferred from homology"/>
<dbReference type="InterPro" id="IPR001645">
    <property type="entry name" value="Folylpolyglutamate_synth"/>
</dbReference>
<dbReference type="Gene3D" id="3.90.190.20">
    <property type="entry name" value="Mur ligase, C-terminal domain"/>
    <property type="match status" value="1"/>
</dbReference>
<evidence type="ECO:0000256" key="9">
    <source>
        <dbReference type="ARBA" id="ARBA00022909"/>
    </source>
</evidence>
<evidence type="ECO:0000256" key="8">
    <source>
        <dbReference type="ARBA" id="ARBA00022842"/>
    </source>
</evidence>
<dbReference type="SUPFAM" id="SSF53623">
    <property type="entry name" value="MurD-like peptide ligases, catalytic domain"/>
    <property type="match status" value="1"/>
</dbReference>
<keyword evidence="8" id="KW-0460">Magnesium</keyword>
<dbReference type="PROSITE" id="PS01011">
    <property type="entry name" value="FOLYLPOLYGLU_SYNT_1"/>
    <property type="match status" value="1"/>
</dbReference>
<reference evidence="12" key="1">
    <citation type="submission" date="2020-05" db="EMBL/GenBank/DDBJ databases">
        <authorList>
            <person name="Chiriac C."/>
            <person name="Salcher M."/>
            <person name="Ghai R."/>
            <person name="Kavagutti S V."/>
        </authorList>
    </citation>
    <scope>NUCLEOTIDE SEQUENCE</scope>
</reference>
<dbReference type="PANTHER" id="PTHR11136">
    <property type="entry name" value="FOLYLPOLYGLUTAMATE SYNTHASE-RELATED"/>
    <property type="match status" value="1"/>
</dbReference>
<dbReference type="GO" id="GO:0004326">
    <property type="term" value="F:tetrahydrofolylpolyglutamate synthase activity"/>
    <property type="evidence" value="ECO:0007669"/>
    <property type="project" value="InterPro"/>
</dbReference>
<dbReference type="GO" id="GO:0008841">
    <property type="term" value="F:dihydrofolate synthase activity"/>
    <property type="evidence" value="ECO:0007669"/>
    <property type="project" value="TreeGrafter"/>
</dbReference>
<dbReference type="FunFam" id="3.40.1190.10:FF:000004">
    <property type="entry name" value="Dihydrofolate synthase/folylpolyglutamate synthase"/>
    <property type="match status" value="1"/>
</dbReference>
<evidence type="ECO:0000256" key="3">
    <source>
        <dbReference type="ARBA" id="ARBA00011245"/>
    </source>
</evidence>
<dbReference type="PIRSF" id="PIRSF001563">
    <property type="entry name" value="Folylpolyglu_synth"/>
    <property type="match status" value="1"/>
</dbReference>
<dbReference type="Pfam" id="PF02875">
    <property type="entry name" value="Mur_ligase_C"/>
    <property type="match status" value="1"/>
</dbReference>
<organism evidence="12">
    <name type="scientific">freshwater metagenome</name>
    <dbReference type="NCBI Taxonomy" id="449393"/>
    <lineage>
        <taxon>unclassified sequences</taxon>
        <taxon>metagenomes</taxon>
        <taxon>ecological metagenomes</taxon>
    </lineage>
</organism>
<dbReference type="GO" id="GO:0005524">
    <property type="term" value="F:ATP binding"/>
    <property type="evidence" value="ECO:0007669"/>
    <property type="project" value="UniProtKB-KW"/>
</dbReference>
<dbReference type="GO" id="GO:0005737">
    <property type="term" value="C:cytoplasm"/>
    <property type="evidence" value="ECO:0007669"/>
    <property type="project" value="TreeGrafter"/>
</dbReference>
<dbReference type="InterPro" id="IPR018109">
    <property type="entry name" value="Folylpolyglutamate_synth_CS"/>
</dbReference>
<evidence type="ECO:0000256" key="7">
    <source>
        <dbReference type="ARBA" id="ARBA00022840"/>
    </source>
</evidence>
<evidence type="ECO:0000256" key="6">
    <source>
        <dbReference type="ARBA" id="ARBA00022741"/>
    </source>
</evidence>
<dbReference type="GO" id="GO:0046872">
    <property type="term" value="F:metal ion binding"/>
    <property type="evidence" value="ECO:0007669"/>
    <property type="project" value="UniProtKB-KW"/>
</dbReference>
<dbReference type="GO" id="GO:0046656">
    <property type="term" value="P:folic acid biosynthetic process"/>
    <property type="evidence" value="ECO:0007669"/>
    <property type="project" value="UniProtKB-KW"/>
</dbReference>
<dbReference type="InterPro" id="IPR036565">
    <property type="entry name" value="Mur-like_cat_sf"/>
</dbReference>
<evidence type="ECO:0000256" key="1">
    <source>
        <dbReference type="ARBA" id="ARBA00001946"/>
    </source>
</evidence>
<dbReference type="NCBIfam" id="TIGR01499">
    <property type="entry name" value="folC"/>
    <property type="match status" value="1"/>
</dbReference>